<dbReference type="Gene3D" id="3.40.1390.20">
    <property type="entry name" value="HprK N-terminal domain-like"/>
    <property type="match status" value="1"/>
</dbReference>
<feature type="domain" description="CBS" evidence="6">
    <location>
        <begin position="254"/>
        <end position="315"/>
    </location>
</feature>
<keyword evidence="1" id="KW-0805">Transcription regulation</keyword>
<evidence type="ECO:0000313" key="8">
    <source>
        <dbReference type="Proteomes" id="UP000002411"/>
    </source>
</evidence>
<evidence type="ECO:0000256" key="3">
    <source>
        <dbReference type="ARBA" id="ARBA00023125"/>
    </source>
</evidence>
<dbReference type="SUPFAM" id="SSF54631">
    <property type="entry name" value="CBS-domain pair"/>
    <property type="match status" value="1"/>
</dbReference>
<dbReference type="InterPro" id="IPR028979">
    <property type="entry name" value="Ser_kin/Pase_Hpr-like_N_sf"/>
</dbReference>
<feature type="domain" description="CBS" evidence="6">
    <location>
        <begin position="194"/>
        <end position="250"/>
    </location>
</feature>
<organism evidence="7 8">
    <name type="scientific">Clostridium kluyveri (strain ATCC 8527 / DSM 555 / NBRC 12016 / NCIMB 10680 / K1)</name>
    <dbReference type="NCBI Taxonomy" id="431943"/>
    <lineage>
        <taxon>Bacteria</taxon>
        <taxon>Bacillati</taxon>
        <taxon>Bacillota</taxon>
        <taxon>Clostridia</taxon>
        <taxon>Eubacteriales</taxon>
        <taxon>Clostridiaceae</taxon>
        <taxon>Clostridium</taxon>
    </lineage>
</organism>
<dbReference type="InterPro" id="IPR029069">
    <property type="entry name" value="HotDog_dom_sf"/>
</dbReference>
<dbReference type="InterPro" id="IPR010766">
    <property type="entry name" value="DRTGG"/>
</dbReference>
<dbReference type="AlphaFoldDB" id="A5N356"/>
<dbReference type="Proteomes" id="UP000002411">
    <property type="component" value="Chromosome"/>
</dbReference>
<gene>
    <name evidence="7" type="ordered locus">CKL_3561</name>
</gene>
<name>A5N356_CLOK5</name>
<dbReference type="SMART" id="SM00116">
    <property type="entry name" value="CBS"/>
    <property type="match status" value="2"/>
</dbReference>
<evidence type="ECO:0000256" key="1">
    <source>
        <dbReference type="ARBA" id="ARBA00023015"/>
    </source>
</evidence>
<evidence type="ECO:0000256" key="4">
    <source>
        <dbReference type="ARBA" id="ARBA00023163"/>
    </source>
</evidence>
<dbReference type="InterPro" id="IPR036388">
    <property type="entry name" value="WH-like_DNA-bd_sf"/>
</dbReference>
<dbReference type="RefSeq" id="WP_012103884.1">
    <property type="nucleotide sequence ID" value="NC_009706.1"/>
</dbReference>
<dbReference type="Pfam" id="PF00392">
    <property type="entry name" value="GntR"/>
    <property type="match status" value="1"/>
</dbReference>
<dbReference type="SUPFAM" id="SSF75138">
    <property type="entry name" value="HprK N-terminal domain-like"/>
    <property type="match status" value="1"/>
</dbReference>
<dbReference type="PANTHER" id="PTHR43080">
    <property type="entry name" value="CBS DOMAIN-CONTAINING PROTEIN CBSX3, MITOCHONDRIAL"/>
    <property type="match status" value="1"/>
</dbReference>
<dbReference type="PANTHER" id="PTHR43080:SF2">
    <property type="entry name" value="CBS DOMAIN-CONTAINING PROTEIN"/>
    <property type="match status" value="1"/>
</dbReference>
<dbReference type="CDD" id="cd03440">
    <property type="entry name" value="hot_dog"/>
    <property type="match status" value="1"/>
</dbReference>
<dbReference type="Gene3D" id="1.10.10.10">
    <property type="entry name" value="Winged helix-like DNA-binding domain superfamily/Winged helix DNA-binding domain"/>
    <property type="match status" value="1"/>
</dbReference>
<dbReference type="InterPro" id="IPR051257">
    <property type="entry name" value="Diverse_CBS-Domain"/>
</dbReference>
<dbReference type="Gene3D" id="3.10.580.10">
    <property type="entry name" value="CBS-domain"/>
    <property type="match status" value="1"/>
</dbReference>
<evidence type="ECO:0000259" key="6">
    <source>
        <dbReference type="PROSITE" id="PS51371"/>
    </source>
</evidence>
<dbReference type="CDD" id="cd04596">
    <property type="entry name" value="CBS_pair_DRTGG_assoc"/>
    <property type="match status" value="1"/>
</dbReference>
<protein>
    <recommendedName>
        <fullName evidence="6">CBS domain-containing protein</fullName>
    </recommendedName>
</protein>
<dbReference type="Pfam" id="PF00571">
    <property type="entry name" value="CBS"/>
    <property type="match status" value="2"/>
</dbReference>
<reference evidence="7 8" key="1">
    <citation type="journal article" date="2008" name="Proc. Natl. Acad. Sci. U.S.A.">
        <title>The genome of Clostridium kluyveri, a strict anaerobe with unique metabolic features.</title>
        <authorList>
            <person name="Seedorf H."/>
            <person name="Fricke W.F."/>
            <person name="Veith B."/>
            <person name="Brueggemann H."/>
            <person name="Liesegang H."/>
            <person name="Strittmatter A."/>
            <person name="Miethke M."/>
            <person name="Buckel W."/>
            <person name="Hinderberger J."/>
            <person name="Li F."/>
            <person name="Hagemeier C."/>
            <person name="Thauer R.K."/>
            <person name="Gottschalk G."/>
        </authorList>
    </citation>
    <scope>NUCLEOTIDE SEQUENCE [LARGE SCALE GENOMIC DNA]</scope>
    <source>
        <strain evidence="8">ATCC 8527 / DSM 555 / NCIMB 10680</strain>
    </source>
</reference>
<dbReference type="STRING" id="431943.CKL_3561"/>
<dbReference type="InterPro" id="IPR046342">
    <property type="entry name" value="CBS_dom_sf"/>
</dbReference>
<keyword evidence="8" id="KW-1185">Reference proteome</keyword>
<proteinExistence type="predicted"/>
<accession>A5N356</accession>
<dbReference type="Pfam" id="PF07085">
    <property type="entry name" value="DRTGG"/>
    <property type="match status" value="1"/>
</dbReference>
<evidence type="ECO:0000256" key="5">
    <source>
        <dbReference type="PROSITE-ProRule" id="PRU00703"/>
    </source>
</evidence>
<dbReference type="GO" id="GO:0003677">
    <property type="term" value="F:DNA binding"/>
    <property type="evidence" value="ECO:0007669"/>
    <property type="project" value="UniProtKB-KW"/>
</dbReference>
<dbReference type="InterPro" id="IPR000644">
    <property type="entry name" value="CBS_dom"/>
</dbReference>
<evidence type="ECO:0000256" key="2">
    <source>
        <dbReference type="ARBA" id="ARBA00023122"/>
    </source>
</evidence>
<dbReference type="InterPro" id="IPR036390">
    <property type="entry name" value="WH_DNA-bd_sf"/>
</dbReference>
<dbReference type="KEGG" id="ckl:CKL_3561"/>
<dbReference type="PROSITE" id="PS51371">
    <property type="entry name" value="CBS"/>
    <property type="match status" value="2"/>
</dbReference>
<sequence length="434" mass="48757">MSKHEKLMKYILSLKAGTRISVRSVASELGVSHGTVYRAIKHSADLGIVTTIPRVGTVRIEKVEKKNIEKLTYGDVINIMDGNLLGGKEGIYKILHNFIIGAMTIDTMKQYIEKDCLVITGNREDVQKLALLNGAGVLITGGFKCSSEIKELANRKCLPIISANYDTFTVASMINRALSENLIKKEIVLVEDIMQNDPCYLKDTDTVHVWKKVMEKVNYKIYPVIDNKKRVVGIVSSEDLSNCNSDNEPLSKIMNKDPIVVKPKTTVAYAAHMMDLKGLEVFPVVNHKKLIGIITKRDIIKALHYMARQPQVGETLEDLILKKFQWQVRDNKFCFIGKITPEMLNDIGTASWSSLNMILSTMAIVTLRQKSNANMLVVDSISTYFIKPVQIDNQIEIYIDVIDLGINHCKVEVNMFNNKNIAGKSILSARIIRK</sequence>
<dbReference type="EMBL" id="CP000673">
    <property type="protein sequence ID" value="EDK35552.1"/>
    <property type="molecule type" value="Genomic_DNA"/>
</dbReference>
<dbReference type="SUPFAM" id="SSF54637">
    <property type="entry name" value="Thioesterase/thiol ester dehydrase-isomerase"/>
    <property type="match status" value="1"/>
</dbReference>
<keyword evidence="2 5" id="KW-0129">CBS domain</keyword>
<dbReference type="SUPFAM" id="SSF46785">
    <property type="entry name" value="Winged helix' DNA-binding domain"/>
    <property type="match status" value="1"/>
</dbReference>
<dbReference type="GO" id="GO:0003700">
    <property type="term" value="F:DNA-binding transcription factor activity"/>
    <property type="evidence" value="ECO:0007669"/>
    <property type="project" value="InterPro"/>
</dbReference>
<dbReference type="InterPro" id="IPR000524">
    <property type="entry name" value="Tscrpt_reg_HTH_GntR"/>
</dbReference>
<keyword evidence="4" id="KW-0804">Transcription</keyword>
<dbReference type="eggNOG" id="COG4109">
    <property type="taxonomic scope" value="Bacteria"/>
</dbReference>
<keyword evidence="3" id="KW-0238">DNA-binding</keyword>
<dbReference type="HOGENOM" id="CLU_054913_0_0_9"/>
<evidence type="ECO:0000313" key="7">
    <source>
        <dbReference type="EMBL" id="EDK35552.1"/>
    </source>
</evidence>